<gene>
    <name evidence="1" type="ORF">HMPREF9446_02103</name>
</gene>
<comment type="caution">
    <text evidence="1">The sequence shown here is derived from an EMBL/GenBank/DDBJ whole genome shotgun (WGS) entry which is preliminary data.</text>
</comment>
<dbReference type="EMBL" id="AFBN01000037">
    <property type="protein sequence ID" value="EGF56683.1"/>
    <property type="molecule type" value="Genomic_DNA"/>
</dbReference>
<proteinExistence type="predicted"/>
<dbReference type="Proteomes" id="UP000003416">
    <property type="component" value="Unassembled WGS sequence"/>
</dbReference>
<evidence type="ECO:0000313" key="2">
    <source>
        <dbReference type="Proteomes" id="UP000003416"/>
    </source>
</evidence>
<organism evidence="1 2">
    <name type="scientific">Bacteroides fluxus YIT 12057</name>
    <dbReference type="NCBI Taxonomy" id="763034"/>
    <lineage>
        <taxon>Bacteria</taxon>
        <taxon>Pseudomonadati</taxon>
        <taxon>Bacteroidota</taxon>
        <taxon>Bacteroidia</taxon>
        <taxon>Bacteroidales</taxon>
        <taxon>Bacteroidaceae</taxon>
        <taxon>Bacteroides</taxon>
    </lineage>
</organism>
<dbReference type="HOGENOM" id="CLU_2803459_0_0_10"/>
<dbReference type="STRING" id="763034.HMPREF9446_02103"/>
<name>F3PTN5_9BACE</name>
<dbReference type="AlphaFoldDB" id="F3PTN5"/>
<evidence type="ECO:0000313" key="1">
    <source>
        <dbReference type="EMBL" id="EGF56683.1"/>
    </source>
</evidence>
<protein>
    <submittedName>
        <fullName evidence="1">Uncharacterized protein</fullName>
    </submittedName>
</protein>
<keyword evidence="2" id="KW-1185">Reference proteome</keyword>
<accession>F3PTN5</accession>
<sequence length="67" mass="7427">MNCFSELMNTSADPDFASTVQCNLCFQIVRSGIWSICKGIGRPEPTFEFGCGFYFCVIGALKYIIGK</sequence>
<reference evidence="1 2" key="1">
    <citation type="submission" date="2011-02" db="EMBL/GenBank/DDBJ databases">
        <authorList>
            <person name="Weinstock G."/>
            <person name="Sodergren E."/>
            <person name="Clifton S."/>
            <person name="Fulton L."/>
            <person name="Fulton B."/>
            <person name="Courtney L."/>
            <person name="Fronick C."/>
            <person name="Harrison M."/>
            <person name="Strong C."/>
            <person name="Farmer C."/>
            <person name="Delahaunty K."/>
            <person name="Markovic C."/>
            <person name="Hall O."/>
            <person name="Minx P."/>
            <person name="Tomlinson C."/>
            <person name="Mitreva M."/>
            <person name="Hou S."/>
            <person name="Chen J."/>
            <person name="Wollam A."/>
            <person name="Pepin K.H."/>
            <person name="Johnson M."/>
            <person name="Bhonagiri V."/>
            <person name="Zhang X."/>
            <person name="Suruliraj S."/>
            <person name="Warren W."/>
            <person name="Chinwalla A."/>
            <person name="Mardis E.R."/>
            <person name="Wilson R.K."/>
        </authorList>
    </citation>
    <scope>NUCLEOTIDE SEQUENCE [LARGE SCALE GENOMIC DNA]</scope>
    <source>
        <strain evidence="1 2">YIT 12057</strain>
    </source>
</reference>